<protein>
    <submittedName>
        <fullName evidence="1">Uncharacterized protein</fullName>
    </submittedName>
</protein>
<sequence>MAEEKQSEQVIRHEPISIRQEPELKITLNRGQRGGYGWDIQYSGTDKKELLHAIGEADRELREKYLSEGLCPPK</sequence>
<dbReference type="EMBL" id="MT631576">
    <property type="protein sequence ID" value="QNO54367.1"/>
    <property type="molecule type" value="Genomic_DNA"/>
</dbReference>
<reference evidence="1" key="1">
    <citation type="submission" date="2020-06" db="EMBL/GenBank/DDBJ databases">
        <title>Unique genomic features of the anaerobic methanotrophic archaea.</title>
        <authorList>
            <person name="Chadwick G.L."/>
            <person name="Skennerton C.T."/>
            <person name="Laso-Perez R."/>
            <person name="Leu A.O."/>
            <person name="Speth D.R."/>
            <person name="Yu H."/>
            <person name="Morgan-Lang C."/>
            <person name="Hatzenpichler R."/>
            <person name="Goudeau D."/>
            <person name="Malmstrom R."/>
            <person name="Brazelton W.J."/>
            <person name="Woyke T."/>
            <person name="Hallam S.J."/>
            <person name="Tyson G.W."/>
            <person name="Wegener G."/>
            <person name="Boetius A."/>
            <person name="Orphan V."/>
        </authorList>
    </citation>
    <scope>NUCLEOTIDE SEQUENCE</scope>
</reference>
<evidence type="ECO:0000313" key="1">
    <source>
        <dbReference type="EMBL" id="QNO54367.1"/>
    </source>
</evidence>
<accession>A0A7G9Z283</accession>
<name>A0A7G9Z283_9EURY</name>
<gene>
    <name evidence="1" type="ORF">DIMBOPOO_00040</name>
</gene>
<organism evidence="1">
    <name type="scientific">Candidatus Methanophaga sp. ANME-1 ERB7</name>
    <dbReference type="NCBI Taxonomy" id="2759913"/>
    <lineage>
        <taxon>Archaea</taxon>
        <taxon>Methanobacteriati</taxon>
        <taxon>Methanobacteriota</taxon>
        <taxon>Stenosarchaea group</taxon>
        <taxon>Methanomicrobia</taxon>
        <taxon>Candidatus Methanophagales</taxon>
        <taxon>Candidatus Methanophagaceae</taxon>
        <taxon>Candidatus Methanophaga</taxon>
    </lineage>
</organism>
<dbReference type="AlphaFoldDB" id="A0A7G9Z283"/>
<proteinExistence type="predicted"/>